<comment type="similarity">
    <text evidence="1">Belongs to the TRAFAC class translation factor GTPase superfamily. Classic translation factor GTPase family. EF-G/EF-2 subfamily.</text>
</comment>
<dbReference type="GO" id="GO:0003924">
    <property type="term" value="F:GTPase activity"/>
    <property type="evidence" value="ECO:0007669"/>
    <property type="project" value="UniProtKB-UniRule"/>
</dbReference>
<dbReference type="Pfam" id="PF03144">
    <property type="entry name" value="GTP_EFTU_D2"/>
    <property type="match status" value="1"/>
</dbReference>
<dbReference type="AlphaFoldDB" id="A0AA88GDR9"/>
<dbReference type="InterPro" id="IPR014721">
    <property type="entry name" value="Ribsml_uS5_D2-typ_fold_subgr"/>
</dbReference>
<keyword evidence="4 6" id="KW-0648">Protein biosynthesis</keyword>
<dbReference type="PROSITE" id="PS51722">
    <property type="entry name" value="G_TR_2"/>
    <property type="match status" value="1"/>
</dbReference>
<feature type="binding site" evidence="6">
    <location>
        <begin position="149"/>
        <end position="153"/>
    </location>
    <ligand>
        <name>GTP</name>
        <dbReference type="ChEBI" id="CHEBI:37565"/>
    </ligand>
</feature>
<dbReference type="PANTHER" id="PTHR43636">
    <property type="entry name" value="ELONGATION FACTOR G, MITOCHONDRIAL"/>
    <property type="match status" value="1"/>
</dbReference>
<comment type="pathway">
    <text evidence="6">Protein biosynthesis; polypeptide chain elongation.</text>
</comment>
<evidence type="ECO:0000256" key="1">
    <source>
        <dbReference type="ARBA" id="ARBA00005870"/>
    </source>
</evidence>
<comment type="caution">
    <text evidence="9">The sequence shown here is derived from an EMBL/GenBank/DDBJ whole genome shotgun (WGS) entry which is preliminary data.</text>
</comment>
<dbReference type="Gene3D" id="3.40.50.300">
    <property type="entry name" value="P-loop containing nucleotide triphosphate hydrolases"/>
    <property type="match status" value="1"/>
</dbReference>
<dbReference type="Gene3D" id="2.40.30.10">
    <property type="entry name" value="Translation factors"/>
    <property type="match status" value="1"/>
</dbReference>
<dbReference type="InterPro" id="IPR031157">
    <property type="entry name" value="G_TR_CS"/>
</dbReference>
<dbReference type="Gene3D" id="3.30.70.870">
    <property type="entry name" value="Elongation Factor G (Translational Gtpase), domain 3"/>
    <property type="match status" value="1"/>
</dbReference>
<dbReference type="CDD" id="cd01886">
    <property type="entry name" value="EF-G"/>
    <property type="match status" value="1"/>
</dbReference>
<dbReference type="PROSITE" id="PS00301">
    <property type="entry name" value="G_TR_1"/>
    <property type="match status" value="1"/>
</dbReference>
<dbReference type="FunFam" id="2.40.30.10:FF:000022">
    <property type="entry name" value="Elongation factor G, mitochondrial"/>
    <property type="match status" value="1"/>
</dbReference>
<dbReference type="FunFam" id="3.40.50.300:FF:000029">
    <property type="entry name" value="Elongation factor G"/>
    <property type="match status" value="1"/>
</dbReference>
<comment type="similarity">
    <text evidence="6">Belongs to the GTP-binding elongation factor family. EF-G/EF-2 subfamily.</text>
</comment>
<dbReference type="SUPFAM" id="SSF54211">
    <property type="entry name" value="Ribosomal protein S5 domain 2-like"/>
    <property type="match status" value="1"/>
</dbReference>
<dbReference type="HAMAP" id="MF_00054_B">
    <property type="entry name" value="EF_G_EF_2_B"/>
    <property type="match status" value="1"/>
</dbReference>
<gene>
    <name evidence="9" type="ORF">C9374_009060</name>
</gene>
<dbReference type="InterPro" id="IPR027417">
    <property type="entry name" value="P-loop_NTPase"/>
</dbReference>
<feature type="region of interest" description="Disordered" evidence="7">
    <location>
        <begin position="768"/>
        <end position="792"/>
    </location>
</feature>
<dbReference type="SMART" id="SM00838">
    <property type="entry name" value="EFG_C"/>
    <property type="match status" value="1"/>
</dbReference>
<evidence type="ECO:0000256" key="5">
    <source>
        <dbReference type="ARBA" id="ARBA00023134"/>
    </source>
</evidence>
<protein>
    <recommendedName>
        <fullName evidence="6">Elongation factor G, mitochondrial</fullName>
        <shortName evidence="6">EF-Gmt</shortName>
    </recommendedName>
    <alternativeName>
        <fullName evidence="6">Elongation factor G 1, mitochondrial</fullName>
        <shortName evidence="6">mEF-G 1</shortName>
    </alternativeName>
    <alternativeName>
        <fullName evidence="6">Elongation factor G1</fullName>
    </alternativeName>
</protein>
<dbReference type="RefSeq" id="XP_044544806.1">
    <property type="nucleotide sequence ID" value="XM_044699206.1"/>
</dbReference>
<dbReference type="GO" id="GO:0003746">
    <property type="term" value="F:translation elongation factor activity"/>
    <property type="evidence" value="ECO:0007669"/>
    <property type="project" value="UniProtKB-UniRule"/>
</dbReference>
<evidence type="ECO:0000313" key="9">
    <source>
        <dbReference type="EMBL" id="KAG2377544.1"/>
    </source>
</evidence>
<organism evidence="9 10">
    <name type="scientific">Naegleria lovaniensis</name>
    <name type="common">Amoeba</name>
    <dbReference type="NCBI Taxonomy" id="51637"/>
    <lineage>
        <taxon>Eukaryota</taxon>
        <taxon>Discoba</taxon>
        <taxon>Heterolobosea</taxon>
        <taxon>Tetramitia</taxon>
        <taxon>Eutetramitia</taxon>
        <taxon>Vahlkampfiidae</taxon>
        <taxon>Naegleria</taxon>
    </lineage>
</organism>
<dbReference type="FunFam" id="3.30.70.870:FF:000001">
    <property type="entry name" value="Elongation factor G"/>
    <property type="match status" value="1"/>
</dbReference>
<dbReference type="InterPro" id="IPR005517">
    <property type="entry name" value="Transl_elong_EFG/EF2_IV"/>
</dbReference>
<dbReference type="PANTHER" id="PTHR43636:SF2">
    <property type="entry name" value="ELONGATION FACTOR G, MITOCHONDRIAL"/>
    <property type="match status" value="1"/>
</dbReference>
<keyword evidence="10" id="KW-1185">Reference proteome</keyword>
<dbReference type="FunFam" id="3.30.70.240:FF:000001">
    <property type="entry name" value="Elongation factor G"/>
    <property type="match status" value="1"/>
</dbReference>
<accession>A0AA88GDR9</accession>
<dbReference type="Pfam" id="PF03764">
    <property type="entry name" value="EFG_IV"/>
    <property type="match status" value="1"/>
</dbReference>
<dbReference type="SUPFAM" id="SSF50447">
    <property type="entry name" value="Translation proteins"/>
    <property type="match status" value="1"/>
</dbReference>
<comment type="subcellular location">
    <subcellularLocation>
        <location evidence="6">Mitochondrion</location>
    </subcellularLocation>
</comment>
<dbReference type="SUPFAM" id="SSF52540">
    <property type="entry name" value="P-loop containing nucleoside triphosphate hydrolases"/>
    <property type="match status" value="1"/>
</dbReference>
<dbReference type="Gene3D" id="3.30.230.10">
    <property type="match status" value="1"/>
</dbReference>
<evidence type="ECO:0000256" key="3">
    <source>
        <dbReference type="ARBA" id="ARBA00022768"/>
    </source>
</evidence>
<feature type="domain" description="Tr-type G" evidence="8">
    <location>
        <begin position="73"/>
        <end position="350"/>
    </location>
</feature>
<feature type="compositionally biased region" description="Low complexity" evidence="7">
    <location>
        <begin position="775"/>
        <end position="786"/>
    </location>
</feature>
<dbReference type="PRINTS" id="PR00315">
    <property type="entry name" value="ELONGATNFCT"/>
</dbReference>
<dbReference type="GO" id="GO:0070125">
    <property type="term" value="P:mitochondrial translational elongation"/>
    <property type="evidence" value="ECO:0007669"/>
    <property type="project" value="UniProtKB-UniRule"/>
</dbReference>
<dbReference type="CDD" id="cd16262">
    <property type="entry name" value="EFG_III"/>
    <property type="match status" value="1"/>
</dbReference>
<name>A0AA88GDR9_NAELO</name>
<evidence type="ECO:0000259" key="8">
    <source>
        <dbReference type="PROSITE" id="PS51722"/>
    </source>
</evidence>
<keyword evidence="3 6" id="KW-0251">Elongation factor</keyword>
<dbReference type="GeneID" id="68101514"/>
<reference evidence="9 10" key="1">
    <citation type="journal article" date="2018" name="BMC Genomics">
        <title>The genome of Naegleria lovaniensis, the basis for a comparative approach to unravel pathogenicity factors of the human pathogenic amoeba N. fowleri.</title>
        <authorList>
            <person name="Liechti N."/>
            <person name="Schurch N."/>
            <person name="Bruggmann R."/>
            <person name="Wittwer M."/>
        </authorList>
    </citation>
    <scope>NUCLEOTIDE SEQUENCE [LARGE SCALE GENOMIC DNA]</scope>
    <source>
        <strain evidence="9 10">ATCC 30569</strain>
    </source>
</reference>
<evidence type="ECO:0000256" key="4">
    <source>
        <dbReference type="ARBA" id="ARBA00022917"/>
    </source>
</evidence>
<dbReference type="InterPro" id="IPR009022">
    <property type="entry name" value="EFG_III"/>
</dbReference>
<dbReference type="SMART" id="SM00889">
    <property type="entry name" value="EFG_IV"/>
    <property type="match status" value="1"/>
</dbReference>
<dbReference type="InterPro" id="IPR009000">
    <property type="entry name" value="Transl_B-barrel_sf"/>
</dbReference>
<dbReference type="CDD" id="cd04091">
    <property type="entry name" value="mtEFG1_II_like"/>
    <property type="match status" value="1"/>
</dbReference>
<dbReference type="InterPro" id="IPR000640">
    <property type="entry name" value="EFG_V-like"/>
</dbReference>
<comment type="function">
    <text evidence="6">Mitochondrial GTPase that catalyzes the GTP-dependent ribosomal translocation step during translation elongation. During this step, the ribosome changes from the pre-translocational (PRE) to the post-translocational (POST) state as the newly formed A-site-bound peptidyl-tRNA and P-site-bound deacylated tRNA move to the P and E sites, respectively. Catalyzes the coordinated movement of the two tRNA molecules, the mRNA and conformational changes in the ribosome.</text>
</comment>
<sequence>MKKTLLRQASSSLRSALSHHQQPKTTTAQVVLNSTTHKRGFSQKLSVNRMELIDTNDASVLENLSKEQLLSLAKLRNIGISAHIDSGKTTLTERILYYTGRIKEIHEVKGTDGVGATMDSMDLEREKGITIQSAATHCKWEDHHINIIDTPGHVDFTIEVERALRVLDGAILILCSVSGVQSQSLTVDRQMKRYGVPRLCFINKLDRLGANPNRVIQQVRDKLKLNAAAVQIPMGLEDNLQGVIDIIEMKALYFEGDNGEKIVVKEVPQRYLEEAQAKRNELFERLAEVDDEFAEKYLDDAEITVDFIHTVIRRVTIANKFAPVFMGSAKKNTGVQALLNGVVRYLPNPAQVPNYAIDCSDDKQGVPESERKTRIHADSSKPFIGLAFKLEEGKYGQLTYIRVYQGSLKKSTSIINVRTGEKVKVPRLVRMHANEMEDISEIGPGEICALFGVDCASGDTFISNVKNKFTLETMYIPEPVVSKSVQIKERTKEAVFAKALSKFQREDPTFKVTFDPEGNQTIISGMGELHLDIYVERMKREFDCEVVVGKPYVAYRETIQSRGEYNYTHKKQSGGAGQYAKVIGHIEPMDDSEMADIPEKFVFENRIIGNAITPSYIAGCEKGFREAVVKGPLIGCPVWGVKAILSDGNTHPVDSSELAFRIACVQAFKQAFDKARPAILEPIMKVEIVVPEEFQGEVLGSINQRRGQVTNSERSASDASWTIWAEVPLSEMFGYTTILRSLTQGKGECSMEYFTHRLVTPDIQQKIIDEKNRESNGGQSASSGSGDSKKKK</sequence>
<dbReference type="InterPro" id="IPR047872">
    <property type="entry name" value="EFG_IV"/>
</dbReference>
<dbReference type="NCBIfam" id="NF009381">
    <property type="entry name" value="PRK12740.1-5"/>
    <property type="match status" value="1"/>
</dbReference>
<dbReference type="InterPro" id="IPR005225">
    <property type="entry name" value="Small_GTP-bd"/>
</dbReference>
<dbReference type="Proteomes" id="UP000816034">
    <property type="component" value="Unassembled WGS sequence"/>
</dbReference>
<feature type="binding site" evidence="6">
    <location>
        <begin position="82"/>
        <end position="89"/>
    </location>
    <ligand>
        <name>GTP</name>
        <dbReference type="ChEBI" id="CHEBI:37565"/>
    </ligand>
</feature>
<dbReference type="Gene3D" id="3.30.70.240">
    <property type="match status" value="1"/>
</dbReference>
<proteinExistence type="inferred from homology"/>
<evidence type="ECO:0000256" key="7">
    <source>
        <dbReference type="SAM" id="MobiDB-lite"/>
    </source>
</evidence>
<dbReference type="InterPro" id="IPR000795">
    <property type="entry name" value="T_Tr_GTP-bd_dom"/>
</dbReference>
<dbReference type="InterPro" id="IPR004540">
    <property type="entry name" value="Transl_elong_EFG/EF2"/>
</dbReference>
<dbReference type="NCBIfam" id="TIGR00484">
    <property type="entry name" value="EF-G"/>
    <property type="match status" value="1"/>
</dbReference>
<evidence type="ECO:0000313" key="10">
    <source>
        <dbReference type="Proteomes" id="UP000816034"/>
    </source>
</evidence>
<dbReference type="FunFam" id="3.30.230.10:FF:000003">
    <property type="entry name" value="Elongation factor G"/>
    <property type="match status" value="1"/>
</dbReference>
<evidence type="ECO:0000256" key="6">
    <source>
        <dbReference type="HAMAP-Rule" id="MF_03061"/>
    </source>
</evidence>
<dbReference type="GO" id="GO:0005739">
    <property type="term" value="C:mitochondrion"/>
    <property type="evidence" value="ECO:0007669"/>
    <property type="project" value="UniProtKB-SubCell"/>
</dbReference>
<dbReference type="GO" id="GO:0005525">
    <property type="term" value="F:GTP binding"/>
    <property type="evidence" value="ECO:0007669"/>
    <property type="project" value="UniProtKB-UniRule"/>
</dbReference>
<dbReference type="InterPro" id="IPR020568">
    <property type="entry name" value="Ribosomal_Su5_D2-typ_SF"/>
</dbReference>
<feature type="binding site" evidence="6">
    <location>
        <begin position="203"/>
        <end position="206"/>
    </location>
    <ligand>
        <name>GTP</name>
        <dbReference type="ChEBI" id="CHEBI:37565"/>
    </ligand>
</feature>
<dbReference type="InterPro" id="IPR041095">
    <property type="entry name" value="EFG_II"/>
</dbReference>
<dbReference type="NCBIfam" id="TIGR00231">
    <property type="entry name" value="small_GTP"/>
    <property type="match status" value="1"/>
</dbReference>
<dbReference type="InterPro" id="IPR004161">
    <property type="entry name" value="EFTu-like_2"/>
</dbReference>
<evidence type="ECO:0000256" key="2">
    <source>
        <dbReference type="ARBA" id="ARBA00022741"/>
    </source>
</evidence>
<dbReference type="Pfam" id="PF00679">
    <property type="entry name" value="EFG_C"/>
    <property type="match status" value="1"/>
</dbReference>
<dbReference type="EMBL" id="PYSW02000037">
    <property type="protein sequence ID" value="KAG2377544.1"/>
    <property type="molecule type" value="Genomic_DNA"/>
</dbReference>
<keyword evidence="2 6" id="KW-0547">Nucleotide-binding</keyword>
<keyword evidence="5 6" id="KW-0342">GTP-binding</keyword>
<dbReference type="Pfam" id="PF00009">
    <property type="entry name" value="GTP_EFTU"/>
    <property type="match status" value="1"/>
</dbReference>
<dbReference type="Pfam" id="PF14492">
    <property type="entry name" value="EFG_III"/>
    <property type="match status" value="1"/>
</dbReference>
<dbReference type="InterPro" id="IPR035647">
    <property type="entry name" value="EFG_III/V"/>
</dbReference>
<dbReference type="CDD" id="cd01434">
    <property type="entry name" value="EFG_mtEFG1_IV"/>
    <property type="match status" value="1"/>
</dbReference>
<dbReference type="SUPFAM" id="SSF54980">
    <property type="entry name" value="EF-G C-terminal domain-like"/>
    <property type="match status" value="2"/>
</dbReference>
<keyword evidence="6" id="KW-0496">Mitochondrion</keyword>